<protein>
    <recommendedName>
        <fullName evidence="10">dITP/XTP pyrophosphatase</fullName>
        <ecNumber evidence="10">3.6.1.66</ecNumber>
    </recommendedName>
    <alternativeName>
        <fullName evidence="10">Non-canonical purine NTP pyrophosphatase</fullName>
    </alternativeName>
    <alternativeName>
        <fullName evidence="10">Non-standard purine NTP pyrophosphatase</fullName>
    </alternativeName>
    <alternativeName>
        <fullName evidence="10">Nucleoside-triphosphate diphosphatase</fullName>
    </alternativeName>
    <alternativeName>
        <fullName evidence="10">Nucleoside-triphosphate pyrophosphatase</fullName>
        <shortName evidence="10">NTPase</shortName>
    </alternativeName>
</protein>
<evidence type="ECO:0000256" key="11">
    <source>
        <dbReference type="RuleBase" id="RU003781"/>
    </source>
</evidence>
<keyword evidence="7 10" id="KW-0546">Nucleotide metabolism</keyword>
<dbReference type="GO" id="GO:0009146">
    <property type="term" value="P:purine nucleoside triphosphate catabolic process"/>
    <property type="evidence" value="ECO:0007669"/>
    <property type="project" value="UniProtKB-UniRule"/>
</dbReference>
<feature type="binding site" evidence="10">
    <location>
        <begin position="185"/>
        <end position="186"/>
    </location>
    <ligand>
        <name>substrate</name>
    </ligand>
</feature>
<dbReference type="NCBIfam" id="TIGR00042">
    <property type="entry name" value="RdgB/HAM1 family non-canonical purine NTP pyrophosphatase"/>
    <property type="match status" value="1"/>
</dbReference>
<dbReference type="InterPro" id="IPR020922">
    <property type="entry name" value="dITP/XTP_pyrophosphatase"/>
</dbReference>
<dbReference type="GO" id="GO:0009117">
    <property type="term" value="P:nucleotide metabolic process"/>
    <property type="evidence" value="ECO:0007669"/>
    <property type="project" value="UniProtKB-KW"/>
</dbReference>
<dbReference type="Pfam" id="PF01725">
    <property type="entry name" value="Ham1p_like"/>
    <property type="match status" value="1"/>
</dbReference>
<dbReference type="FunFam" id="3.90.950.10:FF:000001">
    <property type="entry name" value="dITP/XTP pyrophosphatase"/>
    <property type="match status" value="1"/>
</dbReference>
<comment type="catalytic activity">
    <reaction evidence="9 10">
        <text>XTP + H2O = XMP + diphosphate + H(+)</text>
        <dbReference type="Rhea" id="RHEA:28610"/>
        <dbReference type="ChEBI" id="CHEBI:15377"/>
        <dbReference type="ChEBI" id="CHEBI:15378"/>
        <dbReference type="ChEBI" id="CHEBI:33019"/>
        <dbReference type="ChEBI" id="CHEBI:57464"/>
        <dbReference type="ChEBI" id="CHEBI:61314"/>
        <dbReference type="EC" id="3.6.1.66"/>
    </reaction>
</comment>
<feature type="binding site" evidence="10">
    <location>
        <begin position="10"/>
        <end position="15"/>
    </location>
    <ligand>
        <name>substrate</name>
    </ligand>
</feature>
<reference evidence="12" key="2">
    <citation type="submission" date="2021-04" db="EMBL/GenBank/DDBJ databases">
        <authorList>
            <person name="Gilroy R."/>
        </authorList>
    </citation>
    <scope>NUCLEOTIDE SEQUENCE</scope>
    <source>
        <strain evidence="12">687</strain>
    </source>
</reference>
<dbReference type="GO" id="GO:0005829">
    <property type="term" value="C:cytosol"/>
    <property type="evidence" value="ECO:0007669"/>
    <property type="project" value="TreeGrafter"/>
</dbReference>
<dbReference type="GO" id="GO:0046872">
    <property type="term" value="F:metal ion binding"/>
    <property type="evidence" value="ECO:0007669"/>
    <property type="project" value="UniProtKB-KW"/>
</dbReference>
<dbReference type="GO" id="GO:0000166">
    <property type="term" value="F:nucleotide binding"/>
    <property type="evidence" value="ECO:0007669"/>
    <property type="project" value="UniProtKB-KW"/>
</dbReference>
<dbReference type="EMBL" id="JAHLFG010000023">
    <property type="protein sequence ID" value="MBU3826250.1"/>
    <property type="molecule type" value="Genomic_DNA"/>
</dbReference>
<feature type="binding site" evidence="10">
    <location>
        <position position="180"/>
    </location>
    <ligand>
        <name>substrate</name>
    </ligand>
</feature>
<comment type="catalytic activity">
    <reaction evidence="8 10">
        <text>dITP + H2O = dIMP + diphosphate + H(+)</text>
        <dbReference type="Rhea" id="RHEA:28342"/>
        <dbReference type="ChEBI" id="CHEBI:15377"/>
        <dbReference type="ChEBI" id="CHEBI:15378"/>
        <dbReference type="ChEBI" id="CHEBI:33019"/>
        <dbReference type="ChEBI" id="CHEBI:61194"/>
        <dbReference type="ChEBI" id="CHEBI:61382"/>
        <dbReference type="EC" id="3.6.1.66"/>
    </reaction>
</comment>
<evidence type="ECO:0000256" key="4">
    <source>
        <dbReference type="ARBA" id="ARBA00022741"/>
    </source>
</evidence>
<evidence type="ECO:0000256" key="3">
    <source>
        <dbReference type="ARBA" id="ARBA00022723"/>
    </source>
</evidence>
<evidence type="ECO:0000256" key="8">
    <source>
        <dbReference type="ARBA" id="ARBA00051875"/>
    </source>
</evidence>
<feature type="binding site" evidence="10">
    <location>
        <begin position="157"/>
        <end position="160"/>
    </location>
    <ligand>
        <name>substrate</name>
    </ligand>
</feature>
<organism evidence="12 13">
    <name type="scientific">Candidatus Anaerobiospirillum merdipullorum</name>
    <dbReference type="NCBI Taxonomy" id="2838450"/>
    <lineage>
        <taxon>Bacteria</taxon>
        <taxon>Pseudomonadati</taxon>
        <taxon>Pseudomonadota</taxon>
        <taxon>Gammaproteobacteria</taxon>
        <taxon>Aeromonadales</taxon>
        <taxon>Succinivibrionaceae</taxon>
        <taxon>Anaerobiospirillum</taxon>
    </lineage>
</organism>
<dbReference type="EC" id="3.6.1.66" evidence="10"/>
<dbReference type="AlphaFoldDB" id="A0A9E2NRT9"/>
<keyword evidence="5 10" id="KW-0378">Hydrolase</keyword>
<comment type="caution">
    <text evidence="12">The sequence shown here is derived from an EMBL/GenBank/DDBJ whole genome shotgun (WGS) entry which is preliminary data.</text>
</comment>
<evidence type="ECO:0000313" key="12">
    <source>
        <dbReference type="EMBL" id="MBU3826250.1"/>
    </source>
</evidence>
<accession>A0A9E2NRT9</accession>
<dbReference type="HAMAP" id="MF_01405">
    <property type="entry name" value="Non_canon_purine_NTPase"/>
    <property type="match status" value="1"/>
</dbReference>
<dbReference type="CDD" id="cd00515">
    <property type="entry name" value="HAM1"/>
    <property type="match status" value="1"/>
</dbReference>
<dbReference type="GO" id="GO:0035870">
    <property type="term" value="F:dITP diphosphatase activity"/>
    <property type="evidence" value="ECO:0007669"/>
    <property type="project" value="UniProtKB-UniRule"/>
</dbReference>
<sequence>MSSKIIVLASSNAGKAREFAALIHPLGYELHLQKEYGVTDVAEDGLSFVENALIKARHAAKLSGLPALADDSGICVAALKGAPGIMSARFAGVHGDDVANNEKLLSLLAPYTQFEQRRASYVCALALVRHAADPLPLIAIATWDGYIGKEALGSGGFGYDPLFIVEGRGLTAAQLPESVKNLISHRARALRKLTVLLEQDPLE</sequence>
<evidence type="ECO:0000256" key="1">
    <source>
        <dbReference type="ARBA" id="ARBA00008023"/>
    </source>
</evidence>
<dbReference type="PANTHER" id="PTHR11067:SF9">
    <property type="entry name" value="INOSINE TRIPHOSPHATE PYROPHOSPHATASE"/>
    <property type="match status" value="1"/>
</dbReference>
<dbReference type="Proteomes" id="UP000824150">
    <property type="component" value="Unassembled WGS sequence"/>
</dbReference>
<evidence type="ECO:0000313" key="13">
    <source>
        <dbReference type="Proteomes" id="UP000824150"/>
    </source>
</evidence>
<evidence type="ECO:0000256" key="9">
    <source>
        <dbReference type="ARBA" id="ARBA00052017"/>
    </source>
</evidence>
<dbReference type="PANTHER" id="PTHR11067">
    <property type="entry name" value="INOSINE TRIPHOSPHATE PYROPHOSPHATASE/HAM1 PROTEIN"/>
    <property type="match status" value="1"/>
</dbReference>
<comment type="subunit">
    <text evidence="2 10">Homodimer.</text>
</comment>
<evidence type="ECO:0000256" key="6">
    <source>
        <dbReference type="ARBA" id="ARBA00022842"/>
    </source>
</evidence>
<name>A0A9E2NRT9_9GAMM</name>
<reference evidence="12" key="1">
    <citation type="journal article" date="2021" name="PeerJ">
        <title>Extensive microbial diversity within the chicken gut microbiome revealed by metagenomics and culture.</title>
        <authorList>
            <person name="Gilroy R."/>
            <person name="Ravi A."/>
            <person name="Getino M."/>
            <person name="Pursley I."/>
            <person name="Horton D.L."/>
            <person name="Alikhan N.F."/>
            <person name="Baker D."/>
            <person name="Gharbi K."/>
            <person name="Hall N."/>
            <person name="Watson M."/>
            <person name="Adriaenssens E.M."/>
            <person name="Foster-Nyarko E."/>
            <person name="Jarju S."/>
            <person name="Secka A."/>
            <person name="Antonio M."/>
            <person name="Oren A."/>
            <person name="Chaudhuri R.R."/>
            <person name="La Ragione R."/>
            <person name="Hildebrand F."/>
            <person name="Pallen M.J."/>
        </authorList>
    </citation>
    <scope>NUCLEOTIDE SEQUENCE</scope>
    <source>
        <strain evidence="12">687</strain>
    </source>
</reference>
<keyword evidence="3 10" id="KW-0479">Metal-binding</keyword>
<comment type="catalytic activity">
    <reaction evidence="10">
        <text>ITP + H2O = IMP + diphosphate + H(+)</text>
        <dbReference type="Rhea" id="RHEA:29399"/>
        <dbReference type="ChEBI" id="CHEBI:15377"/>
        <dbReference type="ChEBI" id="CHEBI:15378"/>
        <dbReference type="ChEBI" id="CHEBI:33019"/>
        <dbReference type="ChEBI" id="CHEBI:58053"/>
        <dbReference type="ChEBI" id="CHEBI:61402"/>
        <dbReference type="EC" id="3.6.1.66"/>
    </reaction>
</comment>
<dbReference type="SUPFAM" id="SSF52972">
    <property type="entry name" value="ITPase-like"/>
    <property type="match status" value="1"/>
</dbReference>
<keyword evidence="6 10" id="KW-0460">Magnesium</keyword>
<dbReference type="InterPro" id="IPR002637">
    <property type="entry name" value="RdgB/HAM1"/>
</dbReference>
<comment type="caution">
    <text evidence="10">Lacks conserved residue(s) required for the propagation of feature annotation.</text>
</comment>
<evidence type="ECO:0000256" key="10">
    <source>
        <dbReference type="HAMAP-Rule" id="MF_01405"/>
    </source>
</evidence>
<feature type="binding site" evidence="10">
    <location>
        <position position="71"/>
    </location>
    <ligand>
        <name>Mg(2+)</name>
        <dbReference type="ChEBI" id="CHEBI:18420"/>
    </ligand>
</feature>
<gene>
    <name evidence="12" type="primary">rdgB</name>
    <name evidence="12" type="ORF">IAA31_01995</name>
</gene>
<dbReference type="GO" id="GO:0036222">
    <property type="term" value="F:XTP diphosphatase activity"/>
    <property type="evidence" value="ECO:0007669"/>
    <property type="project" value="UniProtKB-UniRule"/>
</dbReference>
<dbReference type="InterPro" id="IPR029001">
    <property type="entry name" value="ITPase-like_fam"/>
</dbReference>
<feature type="active site" description="Proton acceptor" evidence="10">
    <location>
        <position position="71"/>
    </location>
</feature>
<dbReference type="Gene3D" id="3.90.950.10">
    <property type="match status" value="1"/>
</dbReference>
<evidence type="ECO:0000256" key="7">
    <source>
        <dbReference type="ARBA" id="ARBA00023080"/>
    </source>
</evidence>
<proteinExistence type="inferred from homology"/>
<feature type="binding site" evidence="10">
    <location>
        <position position="72"/>
    </location>
    <ligand>
        <name>substrate</name>
    </ligand>
</feature>
<dbReference type="GO" id="GO:0017111">
    <property type="term" value="F:ribonucleoside triphosphate phosphatase activity"/>
    <property type="evidence" value="ECO:0007669"/>
    <property type="project" value="InterPro"/>
</dbReference>
<comment type="cofactor">
    <cofactor evidence="10">
        <name>Mg(2+)</name>
        <dbReference type="ChEBI" id="CHEBI:18420"/>
    </cofactor>
    <text evidence="10">Binds 1 Mg(2+) ion per subunit.</text>
</comment>
<keyword evidence="4 10" id="KW-0547">Nucleotide-binding</keyword>
<comment type="function">
    <text evidence="10">Pyrophosphatase that catalyzes the hydrolysis of nucleoside triphosphates to their monophosphate derivatives, with a high preference for the non-canonical purine nucleotides XTP (xanthosine triphosphate), dITP (deoxyinosine triphosphate) and ITP. Seems to function as a house-cleaning enzyme that removes non-canonical purine nucleotides from the nucleotide pool, thus preventing their incorporation into DNA/RNA and avoiding chromosomal lesions.</text>
</comment>
<evidence type="ECO:0000256" key="5">
    <source>
        <dbReference type="ARBA" id="ARBA00022801"/>
    </source>
</evidence>
<evidence type="ECO:0000256" key="2">
    <source>
        <dbReference type="ARBA" id="ARBA00011738"/>
    </source>
</evidence>
<comment type="similarity">
    <text evidence="1 10 11">Belongs to the HAM1 NTPase family.</text>
</comment>
<dbReference type="GO" id="GO:0036220">
    <property type="term" value="F:ITP diphosphatase activity"/>
    <property type="evidence" value="ECO:0007669"/>
    <property type="project" value="UniProtKB-UniRule"/>
</dbReference>